<dbReference type="Proteomes" id="UP000092154">
    <property type="component" value="Unassembled WGS sequence"/>
</dbReference>
<name>A0A1B7MD25_9AGAM</name>
<keyword evidence="2" id="KW-1185">Reference proteome</keyword>
<dbReference type="InParanoid" id="A0A1B7MD25"/>
<organism evidence="1 2">
    <name type="scientific">Rhizopogon vinicolor AM-OR11-026</name>
    <dbReference type="NCBI Taxonomy" id="1314800"/>
    <lineage>
        <taxon>Eukaryota</taxon>
        <taxon>Fungi</taxon>
        <taxon>Dikarya</taxon>
        <taxon>Basidiomycota</taxon>
        <taxon>Agaricomycotina</taxon>
        <taxon>Agaricomycetes</taxon>
        <taxon>Agaricomycetidae</taxon>
        <taxon>Boletales</taxon>
        <taxon>Suillineae</taxon>
        <taxon>Rhizopogonaceae</taxon>
        <taxon>Rhizopogon</taxon>
    </lineage>
</organism>
<proteinExistence type="predicted"/>
<evidence type="ECO:0000313" key="2">
    <source>
        <dbReference type="Proteomes" id="UP000092154"/>
    </source>
</evidence>
<dbReference type="AlphaFoldDB" id="A0A1B7MD25"/>
<evidence type="ECO:0000313" key="1">
    <source>
        <dbReference type="EMBL" id="OAX30494.1"/>
    </source>
</evidence>
<accession>A0A1B7MD25</accession>
<dbReference type="OrthoDB" id="2690051at2759"/>
<reference evidence="1 2" key="1">
    <citation type="submission" date="2016-06" db="EMBL/GenBank/DDBJ databases">
        <title>Comparative genomics of the ectomycorrhizal sister species Rhizopogon vinicolor and Rhizopogon vesiculosus (Basidiomycota: Boletales) reveals a divergence of the mating type B locus.</title>
        <authorList>
            <consortium name="DOE Joint Genome Institute"/>
            <person name="Mujic A.B."/>
            <person name="Kuo A."/>
            <person name="Tritt A."/>
            <person name="Lipzen A."/>
            <person name="Chen C."/>
            <person name="Johnson J."/>
            <person name="Sharma A."/>
            <person name="Barry K."/>
            <person name="Grigoriev I.V."/>
            <person name="Spatafora J.W."/>
        </authorList>
    </citation>
    <scope>NUCLEOTIDE SEQUENCE [LARGE SCALE GENOMIC DNA]</scope>
    <source>
        <strain evidence="1 2">AM-OR11-026</strain>
    </source>
</reference>
<sequence>MRRPKRVHSIWAANLKSKKMKTTEGHDINKENAKQVDPLVWQTPGWLMGMRSAQPLYFPDGHEKAGYFKGMAQILVERGYANAPRLPAECRDFNRIL</sequence>
<gene>
    <name evidence="1" type="ORF">K503DRAFT_807191</name>
</gene>
<protein>
    <submittedName>
        <fullName evidence="1">Uncharacterized protein</fullName>
    </submittedName>
</protein>
<dbReference type="EMBL" id="KV450387">
    <property type="protein sequence ID" value="OAX30494.1"/>
    <property type="molecule type" value="Genomic_DNA"/>
</dbReference>